<evidence type="ECO:0000313" key="9">
    <source>
        <dbReference type="Proteomes" id="UP000028492"/>
    </source>
</evidence>
<keyword evidence="4 6" id="KW-1133">Transmembrane helix</keyword>
<dbReference type="Gene3D" id="1.20.1250.20">
    <property type="entry name" value="MFS general substrate transporter like domains"/>
    <property type="match status" value="1"/>
</dbReference>
<dbReference type="HOGENOM" id="CLU_001265_61_2_11"/>
<dbReference type="GO" id="GO:0005886">
    <property type="term" value="C:plasma membrane"/>
    <property type="evidence" value="ECO:0007669"/>
    <property type="project" value="UniProtKB-SubCell"/>
</dbReference>
<name>A0A075V3W2_9PSEU</name>
<dbReference type="CDD" id="cd17324">
    <property type="entry name" value="MFS_NepI_like"/>
    <property type="match status" value="1"/>
</dbReference>
<gene>
    <name evidence="8" type="ORF">AJAP_35580</name>
</gene>
<evidence type="ECO:0000259" key="7">
    <source>
        <dbReference type="PROSITE" id="PS50850"/>
    </source>
</evidence>
<feature type="transmembrane region" description="Helical" evidence="6">
    <location>
        <begin position="267"/>
        <end position="285"/>
    </location>
</feature>
<keyword evidence="2" id="KW-1003">Cell membrane</keyword>
<feature type="transmembrane region" description="Helical" evidence="6">
    <location>
        <begin position="200"/>
        <end position="223"/>
    </location>
</feature>
<evidence type="ECO:0000256" key="4">
    <source>
        <dbReference type="ARBA" id="ARBA00022989"/>
    </source>
</evidence>
<dbReference type="GO" id="GO:0022857">
    <property type="term" value="F:transmembrane transporter activity"/>
    <property type="evidence" value="ECO:0007669"/>
    <property type="project" value="InterPro"/>
</dbReference>
<evidence type="ECO:0000256" key="2">
    <source>
        <dbReference type="ARBA" id="ARBA00022475"/>
    </source>
</evidence>
<dbReference type="EMBL" id="CP008953">
    <property type="protein sequence ID" value="AIG79923.1"/>
    <property type="molecule type" value="Genomic_DNA"/>
</dbReference>
<dbReference type="PANTHER" id="PTHR43124">
    <property type="entry name" value="PURINE EFFLUX PUMP PBUE"/>
    <property type="match status" value="1"/>
</dbReference>
<dbReference type="eggNOG" id="COG2814">
    <property type="taxonomic scope" value="Bacteria"/>
</dbReference>
<dbReference type="Proteomes" id="UP000028492">
    <property type="component" value="Chromosome"/>
</dbReference>
<dbReference type="InterPro" id="IPR050189">
    <property type="entry name" value="MFS_Efflux_Transporters"/>
</dbReference>
<feature type="transmembrane region" description="Helical" evidence="6">
    <location>
        <begin position="95"/>
        <end position="116"/>
    </location>
</feature>
<feature type="transmembrane region" description="Helical" evidence="6">
    <location>
        <begin position="156"/>
        <end position="179"/>
    </location>
</feature>
<comment type="subcellular location">
    <subcellularLocation>
        <location evidence="1">Cell membrane</location>
        <topology evidence="1">Multi-pass membrane protein</topology>
    </subcellularLocation>
</comment>
<organism evidence="8 9">
    <name type="scientific">Amycolatopsis japonica</name>
    <dbReference type="NCBI Taxonomy" id="208439"/>
    <lineage>
        <taxon>Bacteria</taxon>
        <taxon>Bacillati</taxon>
        <taxon>Actinomycetota</taxon>
        <taxon>Actinomycetes</taxon>
        <taxon>Pseudonocardiales</taxon>
        <taxon>Pseudonocardiaceae</taxon>
        <taxon>Amycolatopsis</taxon>
        <taxon>Amycolatopsis japonica group</taxon>
    </lineage>
</organism>
<dbReference type="KEGG" id="aja:AJAP_35580"/>
<feature type="transmembrane region" description="Helical" evidence="6">
    <location>
        <begin position="70"/>
        <end position="89"/>
    </location>
</feature>
<feature type="transmembrane region" description="Helical" evidence="6">
    <location>
        <begin position="330"/>
        <end position="352"/>
    </location>
</feature>
<feature type="transmembrane region" description="Helical" evidence="6">
    <location>
        <begin position="41"/>
        <end position="63"/>
    </location>
</feature>
<dbReference type="SUPFAM" id="SSF103473">
    <property type="entry name" value="MFS general substrate transporter"/>
    <property type="match status" value="1"/>
</dbReference>
<evidence type="ECO:0000256" key="5">
    <source>
        <dbReference type="ARBA" id="ARBA00023136"/>
    </source>
</evidence>
<feature type="transmembrane region" description="Helical" evidence="6">
    <location>
        <begin position="358"/>
        <end position="377"/>
    </location>
</feature>
<feature type="domain" description="Major facilitator superfamily (MFS) profile" evidence="7">
    <location>
        <begin position="4"/>
        <end position="379"/>
    </location>
</feature>
<evidence type="ECO:0000313" key="8">
    <source>
        <dbReference type="EMBL" id="AIG79923.1"/>
    </source>
</evidence>
<accession>A0A075V3W2</accession>
<dbReference type="InterPro" id="IPR011701">
    <property type="entry name" value="MFS"/>
</dbReference>
<evidence type="ECO:0000256" key="1">
    <source>
        <dbReference type="ARBA" id="ARBA00004651"/>
    </source>
</evidence>
<dbReference type="InterPro" id="IPR020846">
    <property type="entry name" value="MFS_dom"/>
</dbReference>
<keyword evidence="9" id="KW-1185">Reference proteome</keyword>
<feature type="transmembrane region" description="Helical" evidence="6">
    <location>
        <begin position="128"/>
        <end position="150"/>
    </location>
</feature>
<dbReference type="InterPro" id="IPR036259">
    <property type="entry name" value="MFS_trans_sf"/>
</dbReference>
<dbReference type="RefSeq" id="WP_038519557.1">
    <property type="nucleotide sequence ID" value="NZ_CP008953.1"/>
</dbReference>
<keyword evidence="5 6" id="KW-0472">Membrane</keyword>
<evidence type="ECO:0000256" key="6">
    <source>
        <dbReference type="SAM" id="Phobius"/>
    </source>
</evidence>
<evidence type="ECO:0000256" key="3">
    <source>
        <dbReference type="ARBA" id="ARBA00022692"/>
    </source>
</evidence>
<protein>
    <submittedName>
        <fullName evidence="8">Conserved putative membrane protein</fullName>
    </submittedName>
</protein>
<sequence>MPVALLALAIGAFGIGTTEFVMMGVLPEAAADFGVSIPSAGYLISGYALGVVVGAPLLTAAAVRLPRKTMLLAMMGLFTLGNTLFALSPNQEFGVAFRFLAGLPHGAFFGAGAVVASSLAKPGERAKAVSMMFLGLTLANVVGVPLGTLLGQKVGWRATFGVVAVIGLIAMAAIAKLVPHQGKPAEPSLRGELGAFRRPQVWLALAIVTFGLGGVFACLSYIAPMLTDVTGYSPSNVTLLLSLAGVGMTIGNILGGRLADKALMPSLYVSLFGLATVLAIFTFTANGKVGAAVTIFFVGLAGFMIGPMMQARIMEKAGGTPSLVSAAVQSAFNIANSIGAYLGGLVIAGGFGLVAPNWVGASLAVLGLSLAVVSGGMDRREARLAPAMAS</sequence>
<dbReference type="PANTHER" id="PTHR43124:SF3">
    <property type="entry name" value="CHLORAMPHENICOL EFFLUX PUMP RV0191"/>
    <property type="match status" value="1"/>
</dbReference>
<keyword evidence="3 6" id="KW-0812">Transmembrane</keyword>
<dbReference type="Pfam" id="PF07690">
    <property type="entry name" value="MFS_1"/>
    <property type="match status" value="1"/>
</dbReference>
<dbReference type="STRING" id="208439.AJAP_35580"/>
<feature type="transmembrane region" description="Helical" evidence="6">
    <location>
        <begin position="291"/>
        <end position="309"/>
    </location>
</feature>
<feature type="transmembrane region" description="Helical" evidence="6">
    <location>
        <begin position="235"/>
        <end position="255"/>
    </location>
</feature>
<proteinExistence type="predicted"/>
<reference evidence="8 9" key="1">
    <citation type="journal article" date="2014" name="J. Biotechnol.">
        <title>Complete genome sequence of the actinobacterium Amycolatopsis japonica MG417-CF17(T) (=DSM 44213T) producing (S,S)-N,N'-ethylenediaminedisuccinic acid.</title>
        <authorList>
            <person name="Stegmann E."/>
            <person name="Albersmeier A."/>
            <person name="Spohn M."/>
            <person name="Gert H."/>
            <person name="Weber T."/>
            <person name="Wohlleben W."/>
            <person name="Kalinowski J."/>
            <person name="Ruckert C."/>
        </authorList>
    </citation>
    <scope>NUCLEOTIDE SEQUENCE [LARGE SCALE GENOMIC DNA]</scope>
    <source>
        <strain evidence="9">MG417-CF17 (DSM 44213)</strain>
    </source>
</reference>
<dbReference type="PROSITE" id="PS50850">
    <property type="entry name" value="MFS"/>
    <property type="match status" value="1"/>
</dbReference>
<dbReference type="AlphaFoldDB" id="A0A075V3W2"/>